<feature type="non-terminal residue" evidence="1">
    <location>
        <position position="187"/>
    </location>
</feature>
<gene>
    <name evidence="1" type="ORF">PACLA_8A012956</name>
</gene>
<dbReference type="OrthoDB" id="5975077at2759"/>
<dbReference type="PANTHER" id="PTHR33332">
    <property type="entry name" value="REVERSE TRANSCRIPTASE DOMAIN-CONTAINING PROTEIN"/>
    <property type="match status" value="1"/>
</dbReference>
<organism evidence="1 2">
    <name type="scientific">Paramuricea clavata</name>
    <name type="common">Red gorgonian</name>
    <name type="synonym">Violescent sea-whip</name>
    <dbReference type="NCBI Taxonomy" id="317549"/>
    <lineage>
        <taxon>Eukaryota</taxon>
        <taxon>Metazoa</taxon>
        <taxon>Cnidaria</taxon>
        <taxon>Anthozoa</taxon>
        <taxon>Octocorallia</taxon>
        <taxon>Malacalcyonacea</taxon>
        <taxon>Plexauridae</taxon>
        <taxon>Paramuricea</taxon>
    </lineage>
</organism>
<dbReference type="PROSITE" id="PS50878">
    <property type="entry name" value="RT_POL"/>
    <property type="match status" value="1"/>
</dbReference>
<dbReference type="Proteomes" id="UP001152795">
    <property type="component" value="Unassembled WGS sequence"/>
</dbReference>
<reference evidence="1" key="1">
    <citation type="submission" date="2020-04" db="EMBL/GenBank/DDBJ databases">
        <authorList>
            <person name="Alioto T."/>
            <person name="Alioto T."/>
            <person name="Gomez Garrido J."/>
        </authorList>
    </citation>
    <scope>NUCLEOTIDE SEQUENCE</scope>
    <source>
        <strain evidence="1">A484AB</strain>
    </source>
</reference>
<dbReference type="Pfam" id="PF00078">
    <property type="entry name" value="RVT_1"/>
    <property type="match status" value="1"/>
</dbReference>
<feature type="non-terminal residue" evidence="1">
    <location>
        <position position="1"/>
    </location>
</feature>
<protein>
    <submittedName>
        <fullName evidence="1">Uncharacterized protein</fullName>
    </submittedName>
</protein>
<evidence type="ECO:0000313" key="2">
    <source>
        <dbReference type="Proteomes" id="UP001152795"/>
    </source>
</evidence>
<dbReference type="AlphaFoldDB" id="A0A7D9KA36"/>
<sequence>ANVIPLPKNKTIEEFNKDLLSISLTPALSKIAEEYVVQEHVKPAVLKHIRPDQYGSVPFSSTKHALIYLLLATDVTGSEVRVILMDYKKAFDLTDHNLLMCKLESYGINPYILNWIHDFLSDRKQRVKLENDIFSSWEEVSTGVPQGSKLGPWLSLVMINDLKIESSDGNAIFVDDTASFEIVDKQG</sequence>
<proteinExistence type="predicted"/>
<dbReference type="EMBL" id="CACRXK020030826">
    <property type="protein sequence ID" value="CAB4042788.1"/>
    <property type="molecule type" value="Genomic_DNA"/>
</dbReference>
<name>A0A7D9KA36_PARCT</name>
<accession>A0A7D9KA36</accession>
<comment type="caution">
    <text evidence="1">The sequence shown here is derived from an EMBL/GenBank/DDBJ whole genome shotgun (WGS) entry which is preliminary data.</text>
</comment>
<dbReference type="InterPro" id="IPR000477">
    <property type="entry name" value="RT_dom"/>
</dbReference>
<evidence type="ECO:0000313" key="1">
    <source>
        <dbReference type="EMBL" id="CAB4042788.1"/>
    </source>
</evidence>
<keyword evidence="2" id="KW-1185">Reference proteome</keyword>